<keyword evidence="2" id="KW-1185">Reference proteome</keyword>
<dbReference type="EMBL" id="CAMKVN010017947">
    <property type="protein sequence ID" value="CAI2198148.1"/>
    <property type="molecule type" value="Genomic_DNA"/>
</dbReference>
<evidence type="ECO:0000313" key="2">
    <source>
        <dbReference type="Proteomes" id="UP001153678"/>
    </source>
</evidence>
<protein>
    <submittedName>
        <fullName evidence="1">10665_t:CDS:1</fullName>
    </submittedName>
</protein>
<reference evidence="1" key="1">
    <citation type="submission" date="2022-08" db="EMBL/GenBank/DDBJ databases">
        <authorList>
            <person name="Kallberg Y."/>
            <person name="Tangrot J."/>
            <person name="Rosling A."/>
        </authorList>
    </citation>
    <scope>NUCLEOTIDE SEQUENCE</scope>
    <source>
        <strain evidence="1">Wild A</strain>
    </source>
</reference>
<gene>
    <name evidence="1" type="ORF">FWILDA_LOCUS18428</name>
</gene>
<comment type="caution">
    <text evidence="1">The sequence shown here is derived from an EMBL/GenBank/DDBJ whole genome shotgun (WGS) entry which is preliminary data.</text>
</comment>
<feature type="non-terminal residue" evidence="1">
    <location>
        <position position="148"/>
    </location>
</feature>
<name>A0A9W4T965_9GLOM</name>
<evidence type="ECO:0000313" key="1">
    <source>
        <dbReference type="EMBL" id="CAI2198148.1"/>
    </source>
</evidence>
<feature type="non-terminal residue" evidence="1">
    <location>
        <position position="1"/>
    </location>
</feature>
<organism evidence="1 2">
    <name type="scientific">Funneliformis geosporum</name>
    <dbReference type="NCBI Taxonomy" id="1117311"/>
    <lineage>
        <taxon>Eukaryota</taxon>
        <taxon>Fungi</taxon>
        <taxon>Fungi incertae sedis</taxon>
        <taxon>Mucoromycota</taxon>
        <taxon>Glomeromycotina</taxon>
        <taxon>Glomeromycetes</taxon>
        <taxon>Glomerales</taxon>
        <taxon>Glomeraceae</taxon>
        <taxon>Funneliformis</taxon>
    </lineage>
</organism>
<accession>A0A9W4T965</accession>
<dbReference type="AlphaFoldDB" id="A0A9W4T965"/>
<sequence length="148" mass="17181">LKAYNESTECWICKKPFLKPSSEALQKFEEAKHRLLEIIEWEASMGEDHPEKKKIQKEYREALSAMTQYMPTEILGKISPEEVPDIQSITPDAEIGYTLEVDLEVPVHLHDFFADYPLAPEKQIVPENWLSLYNKRLVNDKEVGNGKY</sequence>
<dbReference type="Proteomes" id="UP001153678">
    <property type="component" value="Unassembled WGS sequence"/>
</dbReference>
<proteinExistence type="predicted"/>